<keyword evidence="1" id="KW-0175">Coiled coil</keyword>
<sequence length="553" mass="63016">MSNEETQFASQSVFAHHLPGLSPSDVIPPIKKIILDAINERSHFDGPPDFHHITINSTLEEIGIGRQQDEFLFNKWKHLFSPEAITAPYKTDDGRTRLEVFVDRVLELVADNPILMGTLMRLNLAYPSSDWQQLMQDSLVESDDVFVTDLSELIHRSVHQAVVYDGLVREMYRDPASFLFDVEKSLQVKFEGADLSGGGIFFNIKFPSVRKPIKEFINTSRKTKEEDFFAAKKSWDKFEDNWNLRSSPENKLKTKGKTSSPDVPFGFQSTTEYEEKKQEELEALEGAQEERRRRLKKRGAQIGKSPMFRRDRYQRMQVAVASSMVDEDPTSALRTNIKEATYAELYLWKDSTVEYTGRNHGDVPPNCVAGAVIASDRYFGSTRGCDAECYETFGAGKYLFTDSRAWAYLYHAWNVGFTVTTGTVGLFWAKLFVPAVMEDGSGESYIIRRTLALWLALSRIANKRSQLNFLNVNKKRSEHEVKREAGMQLLKRLGDESFEFARFYQTLWQPGGSEECQSSEGCPDAVNLFENTLSSIGSVKKVLKAISMVPFFW</sequence>
<reference evidence="3" key="1">
    <citation type="submission" date="2014-11" db="EMBL/GenBank/DDBJ databases">
        <authorList>
            <person name="Otto D Thomas"/>
            <person name="Naeem Raeece"/>
        </authorList>
    </citation>
    <scope>NUCLEOTIDE SEQUENCE</scope>
</reference>
<name>A0A0G4GZ82_9ALVE</name>
<protein>
    <submittedName>
        <fullName evidence="3">Uncharacterized protein</fullName>
    </submittedName>
</protein>
<evidence type="ECO:0000256" key="1">
    <source>
        <dbReference type="SAM" id="Coils"/>
    </source>
</evidence>
<proteinExistence type="predicted"/>
<dbReference type="AlphaFoldDB" id="A0A0G4GZ82"/>
<feature type="region of interest" description="Disordered" evidence="2">
    <location>
        <begin position="246"/>
        <end position="267"/>
    </location>
</feature>
<organism evidence="3">
    <name type="scientific">Chromera velia CCMP2878</name>
    <dbReference type="NCBI Taxonomy" id="1169474"/>
    <lineage>
        <taxon>Eukaryota</taxon>
        <taxon>Sar</taxon>
        <taxon>Alveolata</taxon>
        <taxon>Colpodellida</taxon>
        <taxon>Chromeraceae</taxon>
        <taxon>Chromera</taxon>
    </lineage>
</organism>
<feature type="coiled-coil region" evidence="1">
    <location>
        <begin position="270"/>
        <end position="298"/>
    </location>
</feature>
<evidence type="ECO:0000256" key="2">
    <source>
        <dbReference type="SAM" id="MobiDB-lite"/>
    </source>
</evidence>
<dbReference type="VEuPathDB" id="CryptoDB:Cvel_24018"/>
<dbReference type="EMBL" id="CDMZ01001711">
    <property type="protein sequence ID" value="CEM36513.1"/>
    <property type="molecule type" value="Genomic_DNA"/>
</dbReference>
<evidence type="ECO:0000313" key="3">
    <source>
        <dbReference type="EMBL" id="CEM36513.1"/>
    </source>
</evidence>
<gene>
    <name evidence="3" type="ORF">Cvel_24018</name>
</gene>
<feature type="compositionally biased region" description="Polar residues" evidence="2">
    <location>
        <begin position="257"/>
        <end position="267"/>
    </location>
</feature>
<accession>A0A0G4GZ82</accession>